<evidence type="ECO:0000313" key="1">
    <source>
        <dbReference type="EMBL" id="SFP62988.1"/>
    </source>
</evidence>
<gene>
    <name evidence="1" type="ORF">SAMN04515674_104288</name>
</gene>
<dbReference type="RefSeq" id="WP_092015827.1">
    <property type="nucleotide sequence ID" value="NZ_FOXH01000004.1"/>
</dbReference>
<proteinExistence type="predicted"/>
<dbReference type="EMBL" id="FOXH01000004">
    <property type="protein sequence ID" value="SFP62988.1"/>
    <property type="molecule type" value="Genomic_DNA"/>
</dbReference>
<dbReference type="AlphaFoldDB" id="A0A1I5RWR6"/>
<keyword evidence="2" id="KW-1185">Reference proteome</keyword>
<accession>A0A1I5RWR6</accession>
<organism evidence="1 2">
    <name type="scientific">Pseudarcicella hirudinis</name>
    <dbReference type="NCBI Taxonomy" id="1079859"/>
    <lineage>
        <taxon>Bacteria</taxon>
        <taxon>Pseudomonadati</taxon>
        <taxon>Bacteroidota</taxon>
        <taxon>Cytophagia</taxon>
        <taxon>Cytophagales</taxon>
        <taxon>Flectobacillaceae</taxon>
        <taxon>Pseudarcicella</taxon>
    </lineage>
</organism>
<dbReference type="Proteomes" id="UP000199306">
    <property type="component" value="Unassembled WGS sequence"/>
</dbReference>
<reference evidence="1 2" key="1">
    <citation type="submission" date="2016-10" db="EMBL/GenBank/DDBJ databases">
        <authorList>
            <person name="de Groot N.N."/>
        </authorList>
    </citation>
    <scope>NUCLEOTIDE SEQUENCE [LARGE SCALE GENOMIC DNA]</scope>
    <source>
        <strain evidence="2">E92,LMG 26720,CCM 7988</strain>
    </source>
</reference>
<evidence type="ECO:0000313" key="2">
    <source>
        <dbReference type="Proteomes" id="UP000199306"/>
    </source>
</evidence>
<name>A0A1I5RWR6_9BACT</name>
<sequence>MKLLKTIFVIVVIGGISALIYKFRVELGIEENTNEAATNPENLTANIQPDNLTSESLVSYTDRQLATAAIALAIKNQPVSTNTISFYDANSIKEGWNYVPGEGLYYRQGKDLLFIHSTLQ</sequence>
<dbReference type="STRING" id="1079859.SAMN04515674_104288"/>
<protein>
    <submittedName>
        <fullName evidence="1">Uncharacterized protein</fullName>
    </submittedName>
</protein>